<comment type="caution">
    <text evidence="5">The sequence shown here is derived from an EMBL/GenBank/DDBJ whole genome shotgun (WGS) entry which is preliminary data.</text>
</comment>
<dbReference type="AlphaFoldDB" id="A0A1F5P3Y5"/>
<protein>
    <recommendedName>
        <fullName evidence="4">DNA replication/recombination mediator RecO N-terminal domain-containing protein</fullName>
    </recommendedName>
</protein>
<evidence type="ECO:0000256" key="1">
    <source>
        <dbReference type="ARBA" id="ARBA00022763"/>
    </source>
</evidence>
<dbReference type="PANTHER" id="PTHR33991">
    <property type="entry name" value="DNA REPAIR PROTEIN RECO"/>
    <property type="match status" value="1"/>
</dbReference>
<gene>
    <name evidence="5" type="ORF">A2846_04100</name>
</gene>
<evidence type="ECO:0000256" key="2">
    <source>
        <dbReference type="ARBA" id="ARBA00023172"/>
    </source>
</evidence>
<dbReference type="SUPFAM" id="SSF50249">
    <property type="entry name" value="Nucleic acid-binding proteins"/>
    <property type="match status" value="1"/>
</dbReference>
<evidence type="ECO:0000259" key="4">
    <source>
        <dbReference type="Pfam" id="PF11967"/>
    </source>
</evidence>
<feature type="domain" description="DNA replication/recombination mediator RecO N-terminal" evidence="4">
    <location>
        <begin position="1"/>
        <end position="70"/>
    </location>
</feature>
<dbReference type="InterPro" id="IPR012340">
    <property type="entry name" value="NA-bd_OB-fold"/>
</dbReference>
<reference evidence="5 6" key="1">
    <citation type="journal article" date="2016" name="Nat. Commun.">
        <title>Thousands of microbial genomes shed light on interconnected biogeochemical processes in an aquifer system.</title>
        <authorList>
            <person name="Anantharaman K."/>
            <person name="Brown C.T."/>
            <person name="Hug L.A."/>
            <person name="Sharon I."/>
            <person name="Castelle C.J."/>
            <person name="Probst A.J."/>
            <person name="Thomas B.C."/>
            <person name="Singh A."/>
            <person name="Wilkins M.J."/>
            <person name="Karaoz U."/>
            <person name="Brodie E.L."/>
            <person name="Williams K.H."/>
            <person name="Hubbard S.S."/>
            <person name="Banfield J.F."/>
        </authorList>
    </citation>
    <scope>NUCLEOTIDE SEQUENCE [LARGE SCALE GENOMIC DNA]</scope>
</reference>
<dbReference type="InterPro" id="IPR022572">
    <property type="entry name" value="DNA_rep/recomb_RecO_N"/>
</dbReference>
<dbReference type="Gene3D" id="2.40.50.140">
    <property type="entry name" value="Nucleic acid-binding proteins"/>
    <property type="match status" value="1"/>
</dbReference>
<evidence type="ECO:0000313" key="6">
    <source>
        <dbReference type="Proteomes" id="UP000176339"/>
    </source>
</evidence>
<proteinExistence type="predicted"/>
<dbReference type="GO" id="GO:0043590">
    <property type="term" value="C:bacterial nucleoid"/>
    <property type="evidence" value="ECO:0007669"/>
    <property type="project" value="TreeGrafter"/>
</dbReference>
<dbReference type="GO" id="GO:0006302">
    <property type="term" value="P:double-strand break repair"/>
    <property type="evidence" value="ECO:0007669"/>
    <property type="project" value="TreeGrafter"/>
</dbReference>
<dbReference type="Pfam" id="PF11967">
    <property type="entry name" value="RecO_N"/>
    <property type="match status" value="1"/>
</dbReference>
<dbReference type="EMBL" id="MFEN01000001">
    <property type="protein sequence ID" value="OGE84677.1"/>
    <property type="molecule type" value="Genomic_DNA"/>
</dbReference>
<dbReference type="GO" id="GO:0006310">
    <property type="term" value="P:DNA recombination"/>
    <property type="evidence" value="ECO:0007669"/>
    <property type="project" value="UniProtKB-KW"/>
</dbReference>
<organism evidence="5 6">
    <name type="scientific">Candidatus Doudnabacteria bacterium RIFCSPHIGHO2_01_FULL_49_9</name>
    <dbReference type="NCBI Taxonomy" id="1817827"/>
    <lineage>
        <taxon>Bacteria</taxon>
        <taxon>Candidatus Doudnaibacteriota</taxon>
    </lineage>
</organism>
<dbReference type="PANTHER" id="PTHR33991:SF1">
    <property type="entry name" value="DNA REPAIR PROTEIN RECO"/>
    <property type="match status" value="1"/>
</dbReference>
<evidence type="ECO:0000313" key="5">
    <source>
        <dbReference type="EMBL" id="OGE84677.1"/>
    </source>
</evidence>
<keyword evidence="2" id="KW-0233">DNA recombination</keyword>
<dbReference type="Proteomes" id="UP000176339">
    <property type="component" value="Unassembled WGS sequence"/>
</dbReference>
<keyword evidence="3" id="KW-0234">DNA repair</keyword>
<evidence type="ECO:0000256" key="3">
    <source>
        <dbReference type="ARBA" id="ARBA00023204"/>
    </source>
</evidence>
<sequence>MIEYSTKAVVLKRVPKGDFDEVITLYTKDMGKISARAKGIRKITSKLSGHLQVGSLVTARLLRKTDIQLIDAFSHRSGLTGPLHRFLLFIEAMTHHDAPDLHFWYGVEYAVENSVFVSGPQELRNRVYRRFLDILGFGSKFAKCGNCGDGKIAYFLPSDIMFLCSNSMKKVASESHEVVEI</sequence>
<name>A0A1F5P3Y5_9BACT</name>
<dbReference type="InterPro" id="IPR003717">
    <property type="entry name" value="RecO"/>
</dbReference>
<keyword evidence="1" id="KW-0227">DNA damage</keyword>
<accession>A0A1F5P3Y5</accession>